<evidence type="ECO:0000256" key="3">
    <source>
        <dbReference type="ARBA" id="ARBA00023082"/>
    </source>
</evidence>
<dbReference type="RefSeq" id="WP_346822398.1">
    <property type="nucleotide sequence ID" value="NZ_JBDKWZ010000009.1"/>
</dbReference>
<dbReference type="InterPro" id="IPR007627">
    <property type="entry name" value="RNA_pol_sigma70_r2"/>
</dbReference>
<dbReference type="InterPro" id="IPR014327">
    <property type="entry name" value="RNA_pol_sigma70_bacteroid"/>
</dbReference>
<dbReference type="Gene3D" id="1.10.10.10">
    <property type="entry name" value="Winged helix-like DNA-binding domain superfamily/Winged helix DNA-binding domain"/>
    <property type="match status" value="1"/>
</dbReference>
<dbReference type="EMBL" id="JBDKWZ010000009">
    <property type="protein sequence ID" value="MEN7549619.1"/>
    <property type="molecule type" value="Genomic_DNA"/>
</dbReference>
<dbReference type="AlphaFoldDB" id="A0AAW9SB93"/>
<reference evidence="7 8" key="1">
    <citation type="submission" date="2024-04" db="EMBL/GenBank/DDBJ databases">
        <title>Novel genus in family Flammeovirgaceae.</title>
        <authorList>
            <person name="Nguyen T.H."/>
            <person name="Vuong T.Q."/>
            <person name="Le H."/>
            <person name="Kim S.-G."/>
        </authorList>
    </citation>
    <scope>NUCLEOTIDE SEQUENCE [LARGE SCALE GENOMIC DNA]</scope>
    <source>
        <strain evidence="7 8">JCM 23209</strain>
    </source>
</reference>
<keyword evidence="8" id="KW-1185">Reference proteome</keyword>
<dbReference type="InterPro" id="IPR013325">
    <property type="entry name" value="RNA_pol_sigma_r2"/>
</dbReference>
<dbReference type="InterPro" id="IPR036388">
    <property type="entry name" value="WH-like_DNA-bd_sf"/>
</dbReference>
<dbReference type="PANTHER" id="PTHR43133:SF46">
    <property type="entry name" value="RNA POLYMERASE SIGMA-70 FACTOR ECF SUBFAMILY"/>
    <property type="match status" value="1"/>
</dbReference>
<dbReference type="InterPro" id="IPR039425">
    <property type="entry name" value="RNA_pol_sigma-70-like"/>
</dbReference>
<dbReference type="GO" id="GO:0006352">
    <property type="term" value="P:DNA-templated transcription initiation"/>
    <property type="evidence" value="ECO:0007669"/>
    <property type="project" value="InterPro"/>
</dbReference>
<comment type="caution">
    <text evidence="7">The sequence shown here is derived from an EMBL/GenBank/DDBJ whole genome shotgun (WGS) entry which is preliminary data.</text>
</comment>
<dbReference type="InterPro" id="IPR013249">
    <property type="entry name" value="RNA_pol_sigma70_r4_t2"/>
</dbReference>
<comment type="similarity">
    <text evidence="1">Belongs to the sigma-70 factor family. ECF subfamily.</text>
</comment>
<keyword evidence="2" id="KW-0805">Transcription regulation</keyword>
<feature type="domain" description="RNA polymerase sigma factor 70 region 4 type 2" evidence="6">
    <location>
        <begin position="138"/>
        <end position="182"/>
    </location>
</feature>
<dbReference type="SUPFAM" id="SSF88946">
    <property type="entry name" value="Sigma2 domain of RNA polymerase sigma factors"/>
    <property type="match status" value="1"/>
</dbReference>
<dbReference type="PANTHER" id="PTHR43133">
    <property type="entry name" value="RNA POLYMERASE ECF-TYPE SIGMA FACTO"/>
    <property type="match status" value="1"/>
</dbReference>
<dbReference type="Gene3D" id="1.10.1740.10">
    <property type="match status" value="1"/>
</dbReference>
<keyword evidence="4" id="KW-0804">Transcription</keyword>
<evidence type="ECO:0000313" key="8">
    <source>
        <dbReference type="Proteomes" id="UP001403385"/>
    </source>
</evidence>
<dbReference type="NCBIfam" id="TIGR02937">
    <property type="entry name" value="sigma70-ECF"/>
    <property type="match status" value="1"/>
</dbReference>
<dbReference type="Proteomes" id="UP001403385">
    <property type="component" value="Unassembled WGS sequence"/>
</dbReference>
<dbReference type="Pfam" id="PF04542">
    <property type="entry name" value="Sigma70_r2"/>
    <property type="match status" value="1"/>
</dbReference>
<dbReference type="GO" id="GO:0016987">
    <property type="term" value="F:sigma factor activity"/>
    <property type="evidence" value="ECO:0007669"/>
    <property type="project" value="UniProtKB-KW"/>
</dbReference>
<gene>
    <name evidence="7" type="ORF">AAG747_16970</name>
</gene>
<evidence type="ECO:0000259" key="6">
    <source>
        <dbReference type="Pfam" id="PF08281"/>
    </source>
</evidence>
<dbReference type="InterPro" id="IPR013324">
    <property type="entry name" value="RNA_pol_sigma_r3/r4-like"/>
</dbReference>
<name>A0AAW9SB93_9BACT</name>
<dbReference type="NCBIfam" id="TIGR02985">
    <property type="entry name" value="Sig70_bacteroi1"/>
    <property type="match status" value="1"/>
</dbReference>
<keyword evidence="3" id="KW-0731">Sigma factor</keyword>
<accession>A0AAW9SB93</accession>
<evidence type="ECO:0000313" key="7">
    <source>
        <dbReference type="EMBL" id="MEN7549619.1"/>
    </source>
</evidence>
<organism evidence="7 8">
    <name type="scientific">Rapidithrix thailandica</name>
    <dbReference type="NCBI Taxonomy" id="413964"/>
    <lineage>
        <taxon>Bacteria</taxon>
        <taxon>Pseudomonadati</taxon>
        <taxon>Bacteroidota</taxon>
        <taxon>Cytophagia</taxon>
        <taxon>Cytophagales</taxon>
        <taxon>Flammeovirgaceae</taxon>
        <taxon>Rapidithrix</taxon>
    </lineage>
</organism>
<dbReference type="SUPFAM" id="SSF88659">
    <property type="entry name" value="Sigma3 and sigma4 domains of RNA polymerase sigma factors"/>
    <property type="match status" value="1"/>
</dbReference>
<feature type="domain" description="RNA polymerase sigma-70 region 2" evidence="5">
    <location>
        <begin position="36"/>
        <end position="102"/>
    </location>
</feature>
<evidence type="ECO:0000256" key="1">
    <source>
        <dbReference type="ARBA" id="ARBA00010641"/>
    </source>
</evidence>
<evidence type="ECO:0000256" key="4">
    <source>
        <dbReference type="ARBA" id="ARBA00023163"/>
    </source>
</evidence>
<protein>
    <submittedName>
        <fullName evidence="7">RNA polymerase sigma-70 factor</fullName>
    </submittedName>
</protein>
<evidence type="ECO:0000259" key="5">
    <source>
        <dbReference type="Pfam" id="PF04542"/>
    </source>
</evidence>
<dbReference type="Pfam" id="PF08281">
    <property type="entry name" value="Sigma70_r4_2"/>
    <property type="match status" value="1"/>
</dbReference>
<dbReference type="InterPro" id="IPR014284">
    <property type="entry name" value="RNA_pol_sigma-70_dom"/>
</dbReference>
<sequence>MNKQVDHSSLHKQQENEKSWIVALQQGDEQVFTEVFNKYSPQIYHVALKYLKSEALAEDALQDTFIKLWDYRTKLDRQYSLKGFLFTSLKNYLLNTIRNEQRKILKHIDLVKEQNKAHKNTTEQTLFYNETNSILKKGIEQLPEKRKLIFELKHKKQLSNQEIATHMGISIHTVKAQYTKAINFLKEFITQHYELLLLFLIFFE</sequence>
<evidence type="ECO:0000256" key="2">
    <source>
        <dbReference type="ARBA" id="ARBA00023015"/>
    </source>
</evidence>
<dbReference type="GO" id="GO:0003677">
    <property type="term" value="F:DNA binding"/>
    <property type="evidence" value="ECO:0007669"/>
    <property type="project" value="InterPro"/>
</dbReference>
<proteinExistence type="inferred from homology"/>